<dbReference type="InterPro" id="IPR017900">
    <property type="entry name" value="4Fe4S_Fe_S_CS"/>
</dbReference>
<dbReference type="EC" id="1.3.5.1" evidence="4"/>
<keyword evidence="9" id="KW-0560">Oxidoreductase</keyword>
<dbReference type="PANTHER" id="PTHR11921">
    <property type="entry name" value="SUCCINATE DEHYDROGENASE IRON-SULFUR PROTEIN"/>
    <property type="match status" value="1"/>
</dbReference>
<evidence type="ECO:0000313" key="16">
    <source>
        <dbReference type="Proteomes" id="UP001222275"/>
    </source>
</evidence>
<evidence type="ECO:0000256" key="10">
    <source>
        <dbReference type="ARBA" id="ARBA00023004"/>
    </source>
</evidence>
<dbReference type="PROSITE" id="PS00198">
    <property type="entry name" value="4FE4S_FER_1"/>
    <property type="match status" value="1"/>
</dbReference>
<evidence type="ECO:0000256" key="11">
    <source>
        <dbReference type="ARBA" id="ARBA00023014"/>
    </source>
</evidence>
<keyword evidence="6" id="KW-0816">Tricarboxylic acid cycle</keyword>
<evidence type="ECO:0000256" key="12">
    <source>
        <dbReference type="ARBA" id="ARBA00023291"/>
    </source>
</evidence>
<keyword evidence="16" id="KW-1185">Reference proteome</keyword>
<evidence type="ECO:0000259" key="14">
    <source>
        <dbReference type="PROSITE" id="PS51379"/>
    </source>
</evidence>
<dbReference type="InterPro" id="IPR050573">
    <property type="entry name" value="SDH/FRD_Iron-Sulfur"/>
</dbReference>
<dbReference type="EMBL" id="CP102381">
    <property type="protein sequence ID" value="WEJ63622.1"/>
    <property type="molecule type" value="Genomic_DNA"/>
</dbReference>
<evidence type="ECO:0000256" key="7">
    <source>
        <dbReference type="ARBA" id="ARBA00022714"/>
    </source>
</evidence>
<dbReference type="PROSITE" id="PS51379">
    <property type="entry name" value="4FE4S_FER_2"/>
    <property type="match status" value="1"/>
</dbReference>
<evidence type="ECO:0000256" key="8">
    <source>
        <dbReference type="ARBA" id="ARBA00022723"/>
    </source>
</evidence>
<keyword evidence="11" id="KW-0411">Iron-sulfur</keyword>
<dbReference type="Proteomes" id="UP001222275">
    <property type="component" value="Chromosome"/>
</dbReference>
<dbReference type="Pfam" id="PF13534">
    <property type="entry name" value="Fer4_17"/>
    <property type="match status" value="1"/>
</dbReference>
<dbReference type="InterPro" id="IPR017896">
    <property type="entry name" value="4Fe4S_Fe-S-bd"/>
</dbReference>
<evidence type="ECO:0000256" key="3">
    <source>
        <dbReference type="ARBA" id="ARBA00009433"/>
    </source>
</evidence>
<evidence type="ECO:0000256" key="6">
    <source>
        <dbReference type="ARBA" id="ARBA00022532"/>
    </source>
</evidence>
<organism evidence="15 16">
    <name type="scientific">Thiomicrorhabdus lithotrophica</name>
    <dbReference type="NCBI Taxonomy" id="2949997"/>
    <lineage>
        <taxon>Bacteria</taxon>
        <taxon>Pseudomonadati</taxon>
        <taxon>Pseudomonadota</taxon>
        <taxon>Gammaproteobacteria</taxon>
        <taxon>Thiotrichales</taxon>
        <taxon>Piscirickettsiaceae</taxon>
        <taxon>Thiomicrorhabdus</taxon>
    </lineage>
</organism>
<evidence type="ECO:0000313" key="15">
    <source>
        <dbReference type="EMBL" id="WEJ63622.1"/>
    </source>
</evidence>
<dbReference type="NCBIfam" id="TIGR00384">
    <property type="entry name" value="dhsB"/>
    <property type="match status" value="1"/>
</dbReference>
<keyword evidence="5" id="KW-0004">4Fe-4S</keyword>
<evidence type="ECO:0000256" key="4">
    <source>
        <dbReference type="ARBA" id="ARBA00012792"/>
    </source>
</evidence>
<dbReference type="Gene3D" id="1.10.1060.10">
    <property type="entry name" value="Alpha-helical ferredoxin"/>
    <property type="match status" value="1"/>
</dbReference>
<dbReference type="RefSeq" id="WP_275595878.1">
    <property type="nucleotide sequence ID" value="NZ_CP102381.1"/>
</dbReference>
<evidence type="ECO:0000256" key="13">
    <source>
        <dbReference type="ARBA" id="ARBA00034078"/>
    </source>
</evidence>
<evidence type="ECO:0000256" key="1">
    <source>
        <dbReference type="ARBA" id="ARBA00001927"/>
    </source>
</evidence>
<evidence type="ECO:0000256" key="2">
    <source>
        <dbReference type="ARBA" id="ARBA00001966"/>
    </source>
</evidence>
<dbReference type="InterPro" id="IPR004489">
    <property type="entry name" value="Succ_DH/fum_Rdtase_Fe-S"/>
</dbReference>
<dbReference type="InterPro" id="IPR009051">
    <property type="entry name" value="Helical_ferredxn"/>
</dbReference>
<gene>
    <name evidence="15" type="ORF">NR989_05040</name>
</gene>
<reference evidence="15 16" key="1">
    <citation type="submission" date="2022-06" db="EMBL/GenBank/DDBJ databases">
        <title>Thiomicrohabdus sp. nov, an obligately chemolithoautotrophic, sulfur-oxidizing bacterium isolated from beach of Guanyin Mountain. Amoy.</title>
        <authorList>
            <person name="Zhu H."/>
        </authorList>
    </citation>
    <scope>NUCLEOTIDE SEQUENCE [LARGE SCALE GENOMIC DNA]</scope>
    <source>
        <strain evidence="15 16">XGS-01</strain>
    </source>
</reference>
<dbReference type="PANTHER" id="PTHR11921:SF29">
    <property type="entry name" value="SUCCINATE DEHYDROGENASE [UBIQUINONE] IRON-SULFUR SUBUNIT, MITOCHONDRIAL"/>
    <property type="match status" value="1"/>
</dbReference>
<dbReference type="InterPro" id="IPR025192">
    <property type="entry name" value="Succ_DH/fum_Rdtase_N"/>
</dbReference>
<keyword evidence="8" id="KW-0479">Metal-binding</keyword>
<keyword evidence="7" id="KW-0001">2Fe-2S</keyword>
<dbReference type="InterPro" id="IPR012675">
    <property type="entry name" value="Beta-grasp_dom_sf"/>
</dbReference>
<dbReference type="SUPFAM" id="SSF46548">
    <property type="entry name" value="alpha-helical ferredoxin"/>
    <property type="match status" value="1"/>
</dbReference>
<comment type="cofactor">
    <cofactor evidence="1">
        <name>[3Fe-4S] cluster</name>
        <dbReference type="ChEBI" id="CHEBI:21137"/>
    </cofactor>
</comment>
<protein>
    <recommendedName>
        <fullName evidence="4">succinate dehydrogenase</fullName>
        <ecNumber evidence="4">1.3.5.1</ecNumber>
    </recommendedName>
</protein>
<evidence type="ECO:0000256" key="5">
    <source>
        <dbReference type="ARBA" id="ARBA00022485"/>
    </source>
</evidence>
<comment type="cofactor">
    <cofactor evidence="2">
        <name>[4Fe-4S] cluster</name>
        <dbReference type="ChEBI" id="CHEBI:49883"/>
    </cofactor>
</comment>
<dbReference type="InterPro" id="IPR036010">
    <property type="entry name" value="2Fe-2S_ferredoxin-like_sf"/>
</dbReference>
<dbReference type="Gene3D" id="3.10.20.30">
    <property type="match status" value="1"/>
</dbReference>
<keyword evidence="12" id="KW-0003">3Fe-4S</keyword>
<comment type="cofactor">
    <cofactor evidence="13">
        <name>[2Fe-2S] cluster</name>
        <dbReference type="ChEBI" id="CHEBI:190135"/>
    </cofactor>
</comment>
<proteinExistence type="inferred from homology"/>
<name>A0ABY8CFQ7_9GAMM</name>
<feature type="domain" description="4Fe-4S ferredoxin-type" evidence="14">
    <location>
        <begin position="134"/>
        <end position="164"/>
    </location>
</feature>
<keyword evidence="10" id="KW-0408">Iron</keyword>
<accession>A0ABY8CFQ7</accession>
<evidence type="ECO:0000256" key="9">
    <source>
        <dbReference type="ARBA" id="ARBA00023002"/>
    </source>
</evidence>
<dbReference type="Pfam" id="PF13085">
    <property type="entry name" value="Fer2_3"/>
    <property type="match status" value="1"/>
</dbReference>
<dbReference type="SUPFAM" id="SSF54292">
    <property type="entry name" value="2Fe-2S ferredoxin-like"/>
    <property type="match status" value="1"/>
</dbReference>
<sequence length="232" mass="26281">MKLTISRYNPEKDKVPYDETFEIDDALIKHDTMLLDVLHLVREQDPSVGFRFSCQEGVCGSDGMNVNGKNHLSCITPISTLSQPIIIKPLPGLPIIKDLIIDMSLFYQQYQDVDPFLQTEPLDHEKEHLQSPEERAKLDGSYECILCGCCSTSCPSFWWNPDQFAGPAALLAASRFIIDSRDIKHIDRLKDLDSPTKTFRCRHIQNCTDACPKGLNPSRAIQELKSIMLKDL</sequence>
<comment type="similarity">
    <text evidence="3">Belongs to the succinate dehydrogenase/fumarate reductase iron-sulfur protein family.</text>
</comment>
<dbReference type="NCBIfam" id="NF004616">
    <property type="entry name" value="PRK05950.1"/>
    <property type="match status" value="1"/>
</dbReference>